<dbReference type="GO" id="GO:0046872">
    <property type="term" value="F:metal ion binding"/>
    <property type="evidence" value="ECO:0007669"/>
    <property type="project" value="UniProtKB-KW"/>
</dbReference>
<dbReference type="Proteomes" id="UP000811246">
    <property type="component" value="Chromosome 12"/>
</dbReference>
<keyword evidence="1" id="KW-0488">Methylation</keyword>
<dbReference type="InterPro" id="IPR051863">
    <property type="entry name" value="HIPP"/>
</dbReference>
<dbReference type="AlphaFoldDB" id="A0A922DI98"/>
<comment type="similarity">
    <text evidence="5">Belongs to the HIPP family.</text>
</comment>
<keyword evidence="3" id="KW-0449">Lipoprotein</keyword>
<name>A0A922DI98_CARIL</name>
<dbReference type="PROSITE" id="PS50846">
    <property type="entry name" value="HMA_2"/>
    <property type="match status" value="1"/>
</dbReference>
<evidence type="ECO:0000256" key="2">
    <source>
        <dbReference type="ARBA" id="ARBA00022723"/>
    </source>
</evidence>
<protein>
    <recommendedName>
        <fullName evidence="6">HMA domain-containing protein</fullName>
    </recommendedName>
</protein>
<gene>
    <name evidence="7" type="ORF">I3842_12G088300</name>
</gene>
<evidence type="ECO:0000259" key="6">
    <source>
        <dbReference type="PROSITE" id="PS50846"/>
    </source>
</evidence>
<reference evidence="7" key="1">
    <citation type="submission" date="2021-01" db="EMBL/GenBank/DDBJ databases">
        <authorList>
            <person name="Lovell J.T."/>
            <person name="Bentley N."/>
            <person name="Bhattarai G."/>
            <person name="Jenkins J.W."/>
            <person name="Sreedasyam A."/>
            <person name="Alarcon Y."/>
            <person name="Bock C."/>
            <person name="Boston L."/>
            <person name="Carlson J."/>
            <person name="Cervantes K."/>
            <person name="Clermont K."/>
            <person name="Krom N."/>
            <person name="Kubenka K."/>
            <person name="Mamidi S."/>
            <person name="Mattison C."/>
            <person name="Monteros M."/>
            <person name="Pisani C."/>
            <person name="Plott C."/>
            <person name="Rajasekar S."/>
            <person name="Rhein H.S."/>
            <person name="Rohla C."/>
            <person name="Song M."/>
            <person name="Hilaire R.S."/>
            <person name="Shu S."/>
            <person name="Wells L."/>
            <person name="Wang X."/>
            <person name="Webber J."/>
            <person name="Heerema R.J."/>
            <person name="Klein P."/>
            <person name="Conner P."/>
            <person name="Grauke L."/>
            <person name="Grimwood J."/>
            <person name="Schmutz J."/>
            <person name="Randall J.J."/>
        </authorList>
    </citation>
    <scope>NUCLEOTIDE SEQUENCE</scope>
    <source>
        <tissue evidence="7">Leaf</tissue>
    </source>
</reference>
<dbReference type="EMBL" id="CM031836">
    <property type="protein sequence ID" value="KAG6684940.1"/>
    <property type="molecule type" value="Genomic_DNA"/>
</dbReference>
<organism evidence="7 8">
    <name type="scientific">Carya illinoinensis</name>
    <name type="common">Pecan</name>
    <dbReference type="NCBI Taxonomy" id="32201"/>
    <lineage>
        <taxon>Eukaryota</taxon>
        <taxon>Viridiplantae</taxon>
        <taxon>Streptophyta</taxon>
        <taxon>Embryophyta</taxon>
        <taxon>Tracheophyta</taxon>
        <taxon>Spermatophyta</taxon>
        <taxon>Magnoliopsida</taxon>
        <taxon>eudicotyledons</taxon>
        <taxon>Gunneridae</taxon>
        <taxon>Pentapetalae</taxon>
        <taxon>rosids</taxon>
        <taxon>fabids</taxon>
        <taxon>Fagales</taxon>
        <taxon>Juglandaceae</taxon>
        <taxon>Carya</taxon>
    </lineage>
</organism>
<feature type="domain" description="HMA" evidence="6">
    <location>
        <begin position="1"/>
        <end position="68"/>
    </location>
</feature>
<evidence type="ECO:0000256" key="5">
    <source>
        <dbReference type="ARBA" id="ARBA00024045"/>
    </source>
</evidence>
<evidence type="ECO:0000313" key="8">
    <source>
        <dbReference type="Proteomes" id="UP000811246"/>
    </source>
</evidence>
<evidence type="ECO:0000256" key="4">
    <source>
        <dbReference type="ARBA" id="ARBA00023289"/>
    </source>
</evidence>
<evidence type="ECO:0000256" key="3">
    <source>
        <dbReference type="ARBA" id="ARBA00023288"/>
    </source>
</evidence>
<dbReference type="PANTHER" id="PTHR45811">
    <property type="entry name" value="COPPER TRANSPORT PROTEIN FAMILY-RELATED"/>
    <property type="match status" value="1"/>
</dbReference>
<keyword evidence="4" id="KW-0636">Prenylation</keyword>
<proteinExistence type="inferred from homology"/>
<evidence type="ECO:0000256" key="1">
    <source>
        <dbReference type="ARBA" id="ARBA00022481"/>
    </source>
</evidence>
<sequence>MKKIVLKVDLHDDRQKKKALKAVSSLIGIDSIDMKMEDKKLTVTGTVDPVDVVGKLSKFWHTEILTIGPAKEEKNDEKKPDAIVTPAPPMLTYYYPLPAVEEYPNGPCVIC</sequence>
<dbReference type="InterPro" id="IPR006121">
    <property type="entry name" value="HMA_dom"/>
</dbReference>
<evidence type="ECO:0000313" key="7">
    <source>
        <dbReference type="EMBL" id="KAG6684940.1"/>
    </source>
</evidence>
<keyword evidence="2" id="KW-0479">Metal-binding</keyword>
<comment type="caution">
    <text evidence="7">The sequence shown here is derived from an EMBL/GenBank/DDBJ whole genome shotgun (WGS) entry which is preliminary data.</text>
</comment>
<dbReference type="Pfam" id="PF00403">
    <property type="entry name" value="HMA"/>
    <property type="match status" value="1"/>
</dbReference>
<dbReference type="PANTHER" id="PTHR45811:SF50">
    <property type="entry name" value="HEAVY METAL-ASSOCIATED ISOPRENYLATED PLANT PROTEIN 12-RELATED"/>
    <property type="match status" value="1"/>
</dbReference>
<accession>A0A922DI98</accession>